<dbReference type="AlphaFoldDB" id="A0A165E5H2"/>
<organism evidence="3 4">
    <name type="scientific">Exidia glandulosa HHB12029</name>
    <dbReference type="NCBI Taxonomy" id="1314781"/>
    <lineage>
        <taxon>Eukaryota</taxon>
        <taxon>Fungi</taxon>
        <taxon>Dikarya</taxon>
        <taxon>Basidiomycota</taxon>
        <taxon>Agaricomycotina</taxon>
        <taxon>Agaricomycetes</taxon>
        <taxon>Auriculariales</taxon>
        <taxon>Exidiaceae</taxon>
        <taxon>Exidia</taxon>
    </lineage>
</organism>
<accession>A0A165E5H2</accession>
<name>A0A165E5H2_EXIGL</name>
<dbReference type="InterPro" id="IPR045340">
    <property type="entry name" value="DUF6533"/>
</dbReference>
<dbReference type="EMBL" id="KV426166">
    <property type="protein sequence ID" value="KZV86113.1"/>
    <property type="molecule type" value="Genomic_DNA"/>
</dbReference>
<evidence type="ECO:0000313" key="3">
    <source>
        <dbReference type="EMBL" id="KZV86113.1"/>
    </source>
</evidence>
<dbReference type="InParanoid" id="A0A165E5H2"/>
<sequence length="310" mass="34634">MSLSERPDILLVTRIIMPDGMPLSLASCCAVAAFAWVLHDHALTLRDEVAFVWRQKIRYAAFLFFWVRYMGLFLVGALLAMNIFYESRIVAFDEELYEGWASMADMASDALWLLAPLFQFAVFWVVEVILQCRIHALYGSWMLATFNAVFFLGELAAMFFLWILHPDFSESCAEGTILLSPTSCGYSVPVYWIPAIVFELWLAALAFRKLGSSWGSDLFTLVVQDSIKYFALVAVVMVAHFVSAFYQVDGLVLSFLVAGQTIGGSRLVLQLRKAYYEGPDNGHGTTLAAGGVRRGISTIVDESFYAPQLS</sequence>
<feature type="transmembrane region" description="Helical" evidence="1">
    <location>
        <begin position="110"/>
        <end position="130"/>
    </location>
</feature>
<evidence type="ECO:0000256" key="1">
    <source>
        <dbReference type="SAM" id="Phobius"/>
    </source>
</evidence>
<feature type="transmembrane region" description="Helical" evidence="1">
    <location>
        <begin position="142"/>
        <end position="164"/>
    </location>
</feature>
<dbReference type="Pfam" id="PF20151">
    <property type="entry name" value="DUF6533"/>
    <property type="match status" value="1"/>
</dbReference>
<dbReference type="Proteomes" id="UP000077266">
    <property type="component" value="Unassembled WGS sequence"/>
</dbReference>
<keyword evidence="1" id="KW-0472">Membrane</keyword>
<keyword evidence="1" id="KW-1133">Transmembrane helix</keyword>
<protein>
    <recommendedName>
        <fullName evidence="2">DUF6533 domain-containing protein</fullName>
    </recommendedName>
</protein>
<feature type="transmembrane region" description="Helical" evidence="1">
    <location>
        <begin position="189"/>
        <end position="207"/>
    </location>
</feature>
<reference evidence="3 4" key="1">
    <citation type="journal article" date="2016" name="Mol. Biol. Evol.">
        <title>Comparative Genomics of Early-Diverging Mushroom-Forming Fungi Provides Insights into the Origins of Lignocellulose Decay Capabilities.</title>
        <authorList>
            <person name="Nagy L.G."/>
            <person name="Riley R."/>
            <person name="Tritt A."/>
            <person name="Adam C."/>
            <person name="Daum C."/>
            <person name="Floudas D."/>
            <person name="Sun H."/>
            <person name="Yadav J.S."/>
            <person name="Pangilinan J."/>
            <person name="Larsson K.H."/>
            <person name="Matsuura K."/>
            <person name="Barry K."/>
            <person name="Labutti K."/>
            <person name="Kuo R."/>
            <person name="Ohm R.A."/>
            <person name="Bhattacharya S.S."/>
            <person name="Shirouzu T."/>
            <person name="Yoshinaga Y."/>
            <person name="Martin F.M."/>
            <person name="Grigoriev I.V."/>
            <person name="Hibbett D.S."/>
        </authorList>
    </citation>
    <scope>NUCLEOTIDE SEQUENCE [LARGE SCALE GENOMIC DNA]</scope>
    <source>
        <strain evidence="3 4">HHB12029</strain>
    </source>
</reference>
<keyword evidence="1" id="KW-0812">Transmembrane</keyword>
<feature type="transmembrane region" description="Helical" evidence="1">
    <location>
        <begin position="227"/>
        <end position="246"/>
    </location>
</feature>
<keyword evidence="4" id="KW-1185">Reference proteome</keyword>
<proteinExistence type="predicted"/>
<feature type="transmembrane region" description="Helical" evidence="1">
    <location>
        <begin position="252"/>
        <end position="269"/>
    </location>
</feature>
<dbReference type="OrthoDB" id="3256800at2759"/>
<feature type="transmembrane region" description="Helical" evidence="1">
    <location>
        <begin position="59"/>
        <end position="85"/>
    </location>
</feature>
<feature type="domain" description="DUF6533" evidence="2">
    <location>
        <begin position="28"/>
        <end position="73"/>
    </location>
</feature>
<feature type="transmembrane region" description="Helical" evidence="1">
    <location>
        <begin position="20"/>
        <end position="38"/>
    </location>
</feature>
<gene>
    <name evidence="3" type="ORF">EXIGLDRAFT_841012</name>
</gene>
<evidence type="ECO:0000313" key="4">
    <source>
        <dbReference type="Proteomes" id="UP000077266"/>
    </source>
</evidence>
<evidence type="ECO:0000259" key="2">
    <source>
        <dbReference type="Pfam" id="PF20151"/>
    </source>
</evidence>